<feature type="region of interest" description="Disordered" evidence="1">
    <location>
        <begin position="72"/>
        <end position="142"/>
    </location>
</feature>
<dbReference type="AlphaFoldDB" id="A0A1B1DZZ5"/>
<dbReference type="RefSeq" id="XP_019915047.1">
    <property type="nucleotide sequence ID" value="XM_020059266.1"/>
</dbReference>
<feature type="compositionally biased region" description="Basic and acidic residues" evidence="1">
    <location>
        <begin position="92"/>
        <end position="123"/>
    </location>
</feature>
<evidence type="ECO:0000313" key="2">
    <source>
        <dbReference type="EMBL" id="ANQ08352.1"/>
    </source>
</evidence>
<reference evidence="3" key="1">
    <citation type="submission" date="2016-06" db="EMBL/GenBank/DDBJ databases">
        <title>First high quality genome sequence of Plasmodium coatneyi using continuous long reads from single molecule, real-time sequencing.</title>
        <authorList>
            <person name="Chien J.-T."/>
            <person name="Pakala S.B."/>
            <person name="Geraldo J.A."/>
            <person name="Lapp S.A."/>
            <person name="Barnwell J.W."/>
            <person name="Kissinger J.C."/>
            <person name="Galinski M.R."/>
            <person name="Humphrey J.C."/>
        </authorList>
    </citation>
    <scope>NUCLEOTIDE SEQUENCE [LARGE SCALE GENOMIC DNA]</scope>
    <source>
        <strain evidence="3">Hackeri</strain>
    </source>
</reference>
<name>A0A1B1DZZ5_9APIC</name>
<dbReference type="GeneID" id="30909189"/>
<accession>A0A1B1DZZ5</accession>
<gene>
    <name evidence="2" type="ORF">PCOAH_00024610</name>
</gene>
<evidence type="ECO:0000256" key="1">
    <source>
        <dbReference type="SAM" id="MobiDB-lite"/>
    </source>
</evidence>
<proteinExistence type="predicted"/>
<evidence type="ECO:0000313" key="3">
    <source>
        <dbReference type="Proteomes" id="UP000092716"/>
    </source>
</evidence>
<protein>
    <submittedName>
        <fullName evidence="2">Uncharacterized protein</fullName>
    </submittedName>
</protein>
<dbReference type="OrthoDB" id="391249at2759"/>
<organism evidence="2 3">
    <name type="scientific">Plasmodium coatneyi</name>
    <dbReference type="NCBI Taxonomy" id="208452"/>
    <lineage>
        <taxon>Eukaryota</taxon>
        <taxon>Sar</taxon>
        <taxon>Alveolata</taxon>
        <taxon>Apicomplexa</taxon>
        <taxon>Aconoidasida</taxon>
        <taxon>Haemosporida</taxon>
        <taxon>Plasmodiidae</taxon>
        <taxon>Plasmodium</taxon>
    </lineage>
</organism>
<dbReference type="Proteomes" id="UP000092716">
    <property type="component" value="Chromosome 9"/>
</dbReference>
<dbReference type="EMBL" id="CP016247">
    <property type="protein sequence ID" value="ANQ08352.1"/>
    <property type="molecule type" value="Genomic_DNA"/>
</dbReference>
<dbReference type="VEuPathDB" id="PlasmoDB:PCOAH_00024610"/>
<keyword evidence="3" id="KW-1185">Reference proteome</keyword>
<dbReference type="KEGG" id="pcot:PCOAH_00024610"/>
<sequence>MNDCEDNEAEPSTELQRNLHNILVVFGLIAEMILVDNHLLESVSINDIYKSVYCVLRGRYESILDVLLPEEERSDDVTPVENSPEGKVQKPLLKEGKPSPKEGKPLLKERKPLPKEAQLEKQANRPKHTTGGETKAADEPTPLAEQIKLRFSEIFLSPIKKKTKLPYTDKLSNIKYAIAGCIYMHGKIWGKNVSLRNVLNAIDFNLFLLNNGFYTVKCGTSKKDAEELSDSVNQFEPTSKENIYYEKEQSLKMEKVSLRALSFNLTSSISKYSLLYELMFITRSPYIVNKFLISVFNDVICIPDLESRFDDTVIIISCMLFVNHFFYHICRNDRLSSNHLGVMKKKYLSQVEKIVNIFLLLNKANPKSGMEDVIFLTKEIVHLYSVTY</sequence>